<dbReference type="SUPFAM" id="SSF56219">
    <property type="entry name" value="DNase I-like"/>
    <property type="match status" value="1"/>
</dbReference>
<dbReference type="AlphaFoldDB" id="A0AAN8YK24"/>
<dbReference type="Proteomes" id="UP001371456">
    <property type="component" value="Unassembled WGS sequence"/>
</dbReference>
<gene>
    <name evidence="1" type="ORF">RDI58_004375</name>
</gene>
<keyword evidence="2" id="KW-1185">Reference proteome</keyword>
<protein>
    <submittedName>
        <fullName evidence="1">Uncharacterized protein</fullName>
    </submittedName>
</protein>
<comment type="caution">
    <text evidence="1">The sequence shown here is derived from an EMBL/GenBank/DDBJ whole genome shotgun (WGS) entry which is preliminary data.</text>
</comment>
<evidence type="ECO:0000313" key="1">
    <source>
        <dbReference type="EMBL" id="KAK6796674.1"/>
    </source>
</evidence>
<evidence type="ECO:0000313" key="2">
    <source>
        <dbReference type="Proteomes" id="UP001371456"/>
    </source>
</evidence>
<reference evidence="1 2" key="1">
    <citation type="submission" date="2024-02" db="EMBL/GenBank/DDBJ databases">
        <title>de novo genome assembly of Solanum bulbocastanum strain 11H21.</title>
        <authorList>
            <person name="Hosaka A.J."/>
        </authorList>
    </citation>
    <scope>NUCLEOTIDE SEQUENCE [LARGE SCALE GENOMIC DNA]</scope>
    <source>
        <tissue evidence="1">Young leaves</tissue>
    </source>
</reference>
<sequence>MIVASWNVRGFNKQFKHKELPRVIKKENIVVLAITEHQVTKQKAPGIAKKVFPQWSWYGNYGSNEKGRIWIVWDHT</sequence>
<accession>A0AAN8YK24</accession>
<organism evidence="1 2">
    <name type="scientific">Solanum bulbocastanum</name>
    <name type="common">Wild potato</name>
    <dbReference type="NCBI Taxonomy" id="147425"/>
    <lineage>
        <taxon>Eukaryota</taxon>
        <taxon>Viridiplantae</taxon>
        <taxon>Streptophyta</taxon>
        <taxon>Embryophyta</taxon>
        <taxon>Tracheophyta</taxon>
        <taxon>Spermatophyta</taxon>
        <taxon>Magnoliopsida</taxon>
        <taxon>eudicotyledons</taxon>
        <taxon>Gunneridae</taxon>
        <taxon>Pentapetalae</taxon>
        <taxon>asterids</taxon>
        <taxon>lamiids</taxon>
        <taxon>Solanales</taxon>
        <taxon>Solanaceae</taxon>
        <taxon>Solanoideae</taxon>
        <taxon>Solaneae</taxon>
        <taxon>Solanum</taxon>
    </lineage>
</organism>
<dbReference type="InterPro" id="IPR036691">
    <property type="entry name" value="Endo/exonu/phosph_ase_sf"/>
</dbReference>
<dbReference type="Gene3D" id="3.60.10.10">
    <property type="entry name" value="Endonuclease/exonuclease/phosphatase"/>
    <property type="match status" value="1"/>
</dbReference>
<dbReference type="EMBL" id="JBANQN010000002">
    <property type="protein sequence ID" value="KAK6796674.1"/>
    <property type="molecule type" value="Genomic_DNA"/>
</dbReference>
<name>A0AAN8YK24_SOLBU</name>
<proteinExistence type="predicted"/>